<dbReference type="OrthoDB" id="5821856at2759"/>
<evidence type="ECO:0000313" key="2">
    <source>
        <dbReference type="Proteomes" id="UP000024635"/>
    </source>
</evidence>
<keyword evidence="2" id="KW-1185">Reference proteome</keyword>
<sequence length="118" mass="12906">MSIKITEGSNVLRIATAYAPQCGCTDDSKEQFHRGLEMFLQGVDEGDNVIISGDFNGHVGSARDGYESRHGGQGYDARNEIGTMLLDHAEAADLAVVNTFFKKKNERIVVEAARRKST</sequence>
<dbReference type="InterPro" id="IPR027124">
    <property type="entry name" value="Swc5/CFDP1/2"/>
</dbReference>
<accession>A0A016TU13</accession>
<name>A0A016TU13_9BILA</name>
<dbReference type="InterPro" id="IPR036691">
    <property type="entry name" value="Endo/exonu/phosph_ase_sf"/>
</dbReference>
<protein>
    <recommendedName>
        <fullName evidence="3">Endonuclease/exonuclease/phosphatase domain-containing protein</fullName>
    </recommendedName>
</protein>
<organism evidence="1 2">
    <name type="scientific">Ancylostoma ceylanicum</name>
    <dbReference type="NCBI Taxonomy" id="53326"/>
    <lineage>
        <taxon>Eukaryota</taxon>
        <taxon>Metazoa</taxon>
        <taxon>Ecdysozoa</taxon>
        <taxon>Nematoda</taxon>
        <taxon>Chromadorea</taxon>
        <taxon>Rhabditida</taxon>
        <taxon>Rhabditina</taxon>
        <taxon>Rhabditomorpha</taxon>
        <taxon>Strongyloidea</taxon>
        <taxon>Ancylostomatidae</taxon>
        <taxon>Ancylostomatinae</taxon>
        <taxon>Ancylostoma</taxon>
    </lineage>
</organism>
<evidence type="ECO:0008006" key="3">
    <source>
        <dbReference type="Google" id="ProtNLM"/>
    </source>
</evidence>
<dbReference type="PANTHER" id="PTHR23227:SF83">
    <property type="entry name" value="ENDONUCLEASE_EXONUCLEASE_PHOSPHATASE DOMAIN-CONTAINING PROTEIN"/>
    <property type="match status" value="1"/>
</dbReference>
<dbReference type="Gene3D" id="3.60.10.10">
    <property type="entry name" value="Endonuclease/exonuclease/phosphatase"/>
    <property type="match status" value="1"/>
</dbReference>
<reference evidence="2" key="1">
    <citation type="journal article" date="2015" name="Nat. Genet.">
        <title>The genome and transcriptome of the zoonotic hookworm Ancylostoma ceylanicum identify infection-specific gene families.</title>
        <authorList>
            <person name="Schwarz E.M."/>
            <person name="Hu Y."/>
            <person name="Antoshechkin I."/>
            <person name="Miller M.M."/>
            <person name="Sternberg P.W."/>
            <person name="Aroian R.V."/>
        </authorList>
    </citation>
    <scope>NUCLEOTIDE SEQUENCE</scope>
    <source>
        <strain evidence="2">HY135</strain>
    </source>
</reference>
<evidence type="ECO:0000313" key="1">
    <source>
        <dbReference type="EMBL" id="EYC05893.1"/>
    </source>
</evidence>
<dbReference type="STRING" id="53326.A0A016TU13"/>
<dbReference type="SUPFAM" id="SSF56219">
    <property type="entry name" value="DNase I-like"/>
    <property type="match status" value="1"/>
</dbReference>
<dbReference type="Proteomes" id="UP000024635">
    <property type="component" value="Unassembled WGS sequence"/>
</dbReference>
<gene>
    <name evidence="1" type="primary">Acey_s0079.g1245</name>
    <name evidence="1" type="ORF">Y032_0079g1245</name>
</gene>
<proteinExistence type="predicted"/>
<dbReference type="PANTHER" id="PTHR23227">
    <property type="entry name" value="BUCENTAUR RELATED"/>
    <property type="match status" value="1"/>
</dbReference>
<comment type="caution">
    <text evidence="1">The sequence shown here is derived from an EMBL/GenBank/DDBJ whole genome shotgun (WGS) entry which is preliminary data.</text>
</comment>
<dbReference type="AlphaFoldDB" id="A0A016TU13"/>
<dbReference type="EMBL" id="JARK01001415">
    <property type="protein sequence ID" value="EYC05893.1"/>
    <property type="molecule type" value="Genomic_DNA"/>
</dbReference>